<dbReference type="GO" id="GO:0005634">
    <property type="term" value="C:nucleus"/>
    <property type="evidence" value="ECO:0007669"/>
    <property type="project" value="UniProtKB-SubCell"/>
</dbReference>
<evidence type="ECO:0000259" key="11">
    <source>
        <dbReference type="PROSITE" id="PS50868"/>
    </source>
</evidence>
<keyword evidence="6" id="KW-0949">S-adenosyl-L-methionine</keyword>
<evidence type="ECO:0000256" key="1">
    <source>
        <dbReference type="ARBA" id="ARBA00004123"/>
    </source>
</evidence>
<dbReference type="AlphaFoldDB" id="A0A2T3AUR7"/>
<dbReference type="FunFam" id="2.170.270.10:FF:000037">
    <property type="entry name" value="Histone-lysine N-methyltransferase"/>
    <property type="match status" value="1"/>
</dbReference>
<keyword evidence="14" id="KW-1185">Reference proteome</keyword>
<organism evidence="13 14">
    <name type="scientific">Amorphotheca resinae ATCC 22711</name>
    <dbReference type="NCBI Taxonomy" id="857342"/>
    <lineage>
        <taxon>Eukaryota</taxon>
        <taxon>Fungi</taxon>
        <taxon>Dikarya</taxon>
        <taxon>Ascomycota</taxon>
        <taxon>Pezizomycotina</taxon>
        <taxon>Leotiomycetes</taxon>
        <taxon>Helotiales</taxon>
        <taxon>Amorphothecaceae</taxon>
        <taxon>Amorphotheca</taxon>
    </lineage>
</organism>
<feature type="domain" description="AWS" evidence="12">
    <location>
        <begin position="387"/>
        <end position="434"/>
    </location>
</feature>
<reference evidence="13 14" key="1">
    <citation type="journal article" date="2018" name="New Phytol.">
        <title>Comparative genomics and transcriptomics depict ericoid mycorrhizal fungi as versatile saprotrophs and plant mutualists.</title>
        <authorList>
            <person name="Martino E."/>
            <person name="Morin E."/>
            <person name="Grelet G.A."/>
            <person name="Kuo A."/>
            <person name="Kohler A."/>
            <person name="Daghino S."/>
            <person name="Barry K.W."/>
            <person name="Cichocki N."/>
            <person name="Clum A."/>
            <person name="Dockter R.B."/>
            <person name="Hainaut M."/>
            <person name="Kuo R.C."/>
            <person name="LaButti K."/>
            <person name="Lindahl B.D."/>
            <person name="Lindquist E.A."/>
            <person name="Lipzen A."/>
            <person name="Khouja H.R."/>
            <person name="Magnuson J."/>
            <person name="Murat C."/>
            <person name="Ohm R.A."/>
            <person name="Singer S.W."/>
            <person name="Spatafora J.W."/>
            <person name="Wang M."/>
            <person name="Veneault-Fourrey C."/>
            <person name="Henrissat B."/>
            <person name="Grigoriev I.V."/>
            <person name="Martin F.M."/>
            <person name="Perotto S."/>
        </authorList>
    </citation>
    <scope>NUCLEOTIDE SEQUENCE [LARGE SCALE GENOMIC DNA]</scope>
    <source>
        <strain evidence="13 14">ATCC 22711</strain>
    </source>
</reference>
<feature type="compositionally biased region" description="Basic and acidic residues" evidence="9">
    <location>
        <begin position="266"/>
        <end position="279"/>
    </location>
</feature>
<gene>
    <name evidence="13" type="ORF">M430DRAFT_107587</name>
</gene>
<dbReference type="PROSITE" id="PS50280">
    <property type="entry name" value="SET"/>
    <property type="match status" value="1"/>
</dbReference>
<dbReference type="Gene3D" id="2.170.270.10">
    <property type="entry name" value="SET domain"/>
    <property type="match status" value="1"/>
</dbReference>
<feature type="compositionally biased region" description="Polar residues" evidence="9">
    <location>
        <begin position="41"/>
        <end position="51"/>
    </location>
</feature>
<dbReference type="InterPro" id="IPR046341">
    <property type="entry name" value="SET_dom_sf"/>
</dbReference>
<dbReference type="GO" id="GO:0042054">
    <property type="term" value="F:histone methyltransferase activity"/>
    <property type="evidence" value="ECO:0007669"/>
    <property type="project" value="InterPro"/>
</dbReference>
<dbReference type="RefSeq" id="XP_024718396.1">
    <property type="nucleotide sequence ID" value="XM_024861165.1"/>
</dbReference>
<feature type="compositionally biased region" description="Polar residues" evidence="9">
    <location>
        <begin position="706"/>
        <end position="715"/>
    </location>
</feature>
<comment type="subcellular location">
    <subcellularLocation>
        <location evidence="2">Chromosome</location>
    </subcellularLocation>
    <subcellularLocation>
        <location evidence="1">Nucleus</location>
    </subcellularLocation>
</comment>
<feature type="coiled-coil region" evidence="8">
    <location>
        <begin position="204"/>
        <end position="231"/>
    </location>
</feature>
<dbReference type="InterPro" id="IPR001214">
    <property type="entry name" value="SET_dom"/>
</dbReference>
<dbReference type="InterPro" id="IPR006560">
    <property type="entry name" value="AWS_dom"/>
</dbReference>
<dbReference type="GeneID" id="36569246"/>
<evidence type="ECO:0000256" key="2">
    <source>
        <dbReference type="ARBA" id="ARBA00004286"/>
    </source>
</evidence>
<evidence type="ECO:0000259" key="10">
    <source>
        <dbReference type="PROSITE" id="PS50280"/>
    </source>
</evidence>
<dbReference type="InterPro" id="IPR050777">
    <property type="entry name" value="SET2_Histone-Lys_MeTrsfase"/>
</dbReference>
<dbReference type="GO" id="GO:0005694">
    <property type="term" value="C:chromosome"/>
    <property type="evidence" value="ECO:0007669"/>
    <property type="project" value="UniProtKB-SubCell"/>
</dbReference>
<dbReference type="OrthoDB" id="422362at2759"/>
<dbReference type="InterPro" id="IPR003616">
    <property type="entry name" value="Post-SET_dom"/>
</dbReference>
<dbReference type="GO" id="GO:0032259">
    <property type="term" value="P:methylation"/>
    <property type="evidence" value="ECO:0007669"/>
    <property type="project" value="UniProtKB-KW"/>
</dbReference>
<feature type="compositionally biased region" description="Low complexity" evidence="9">
    <location>
        <begin position="27"/>
        <end position="40"/>
    </location>
</feature>
<evidence type="ECO:0000256" key="3">
    <source>
        <dbReference type="ARBA" id="ARBA00022454"/>
    </source>
</evidence>
<keyword evidence="5" id="KW-0808">Transferase</keyword>
<evidence type="ECO:0000259" key="12">
    <source>
        <dbReference type="PROSITE" id="PS51215"/>
    </source>
</evidence>
<dbReference type="InParanoid" id="A0A2T3AUR7"/>
<feature type="region of interest" description="Disordered" evidence="9">
    <location>
        <begin position="247"/>
        <end position="279"/>
    </location>
</feature>
<evidence type="ECO:0008006" key="15">
    <source>
        <dbReference type="Google" id="ProtNLM"/>
    </source>
</evidence>
<feature type="region of interest" description="Disordered" evidence="9">
    <location>
        <begin position="613"/>
        <end position="651"/>
    </location>
</feature>
<evidence type="ECO:0000313" key="13">
    <source>
        <dbReference type="EMBL" id="PSS12398.1"/>
    </source>
</evidence>
<feature type="region of interest" description="Disordered" evidence="9">
    <location>
        <begin position="1"/>
        <end position="75"/>
    </location>
</feature>
<dbReference type="Pfam" id="PF17907">
    <property type="entry name" value="AWS"/>
    <property type="match status" value="1"/>
</dbReference>
<proteinExistence type="predicted"/>
<keyword evidence="3" id="KW-0158">Chromosome</keyword>
<evidence type="ECO:0000256" key="9">
    <source>
        <dbReference type="SAM" id="MobiDB-lite"/>
    </source>
</evidence>
<dbReference type="Proteomes" id="UP000241818">
    <property type="component" value="Unassembled WGS sequence"/>
</dbReference>
<keyword evidence="4" id="KW-0489">Methyltransferase</keyword>
<sequence length="767" mass="84836">MATSLHPEATRASSSDSTNSVITVDASPNTQSSSSTPPTSIGDSVSESSTVVKLEDALTTQAQPSGGRSRRARASVGTYNVKVLSGTAIHAPKKYSRNNGEADTQTRRRTISGDTLVGALELSNSSTETFQKNANQLVHDGIDALDLEWSVKKLPKSRSQISLGSSPKRTTKQKDLARRKSTRSAGDKVENFTKKLSVLGKRGRENFESGLAKAKRELRNLADTNEYAKIDLKPVVLEVWSRGKLVTQEPPKKKKKKEEEEVTAPKVEETKQVDKKKAGGRKEKVWLTKGLYAGQEGTNFDYWSSNKGKERERLQDIAPYRPNGILPMPMWHGQRLLQIGRDFKLPFDVCSPLPPGQPKPDEWRKTSSNRFVGEAAAMWKKSSLFDSFSSKCVCTPEVGCDDNCQNRIMLYECDDTNCAAGREHCSNRAFADLQERRRGGGKYRIGVEVIKTADRGYGVRSNRCFEPHQIIVEYTGEIITEEECDRRMNEDYKDNDCYYLMSFDQNMIIDATKGSIARFVNHSCNPNCRMVKWIVGGKPRMALFAGDKPIMTGDELTYDYNFDPFSAKNVQECRCGSDNCRGVLGPRPKDQKVVKESIKEAVKAGVKAGKRKLKELLGGENEDSDEKTPSPKKRKTKDAKGIKRSTSSVNMKVAKDAAKAIKKSVSARVLNARQAATSRRVAKKVTKTSKTTKPRIVKTYGKRQTKLSSRNSSLTLVEGDKSPRNGARSGRKSMAKNVAKSMRGGRARTAPKATGGGTIRVVTGNED</sequence>
<evidence type="ECO:0000256" key="7">
    <source>
        <dbReference type="ARBA" id="ARBA00023242"/>
    </source>
</evidence>
<feature type="region of interest" description="Disordered" evidence="9">
    <location>
        <begin position="156"/>
        <end position="187"/>
    </location>
</feature>
<evidence type="ECO:0000256" key="5">
    <source>
        <dbReference type="ARBA" id="ARBA00022679"/>
    </source>
</evidence>
<feature type="compositionally biased region" description="Basic residues" evidence="9">
    <location>
        <begin position="680"/>
        <end position="705"/>
    </location>
</feature>
<dbReference type="EMBL" id="KZ679015">
    <property type="protein sequence ID" value="PSS12398.1"/>
    <property type="molecule type" value="Genomic_DNA"/>
</dbReference>
<protein>
    <recommendedName>
        <fullName evidence="15">SET domain-containing protein</fullName>
    </recommendedName>
</protein>
<feature type="region of interest" description="Disordered" evidence="9">
    <location>
        <begin position="672"/>
        <end position="767"/>
    </location>
</feature>
<dbReference type="SMART" id="SM00508">
    <property type="entry name" value="PostSET"/>
    <property type="match status" value="1"/>
</dbReference>
<dbReference type="STRING" id="857342.A0A2T3AUR7"/>
<dbReference type="SUPFAM" id="SSF82199">
    <property type="entry name" value="SET domain"/>
    <property type="match status" value="1"/>
</dbReference>
<keyword evidence="7" id="KW-0539">Nucleus</keyword>
<feature type="compositionally biased region" description="Polar residues" evidence="9">
    <location>
        <begin position="11"/>
        <end position="22"/>
    </location>
</feature>
<dbReference type="PROSITE" id="PS50868">
    <property type="entry name" value="POST_SET"/>
    <property type="match status" value="1"/>
</dbReference>
<dbReference type="Pfam" id="PF00856">
    <property type="entry name" value="SET"/>
    <property type="match status" value="1"/>
</dbReference>
<dbReference type="SMART" id="SM00317">
    <property type="entry name" value="SET"/>
    <property type="match status" value="1"/>
</dbReference>
<evidence type="ECO:0000256" key="6">
    <source>
        <dbReference type="ARBA" id="ARBA00022691"/>
    </source>
</evidence>
<name>A0A2T3AUR7_AMORE</name>
<accession>A0A2T3AUR7</accession>
<feature type="domain" description="SET" evidence="10">
    <location>
        <begin position="445"/>
        <end position="561"/>
    </location>
</feature>
<dbReference type="PROSITE" id="PS51215">
    <property type="entry name" value="AWS"/>
    <property type="match status" value="1"/>
</dbReference>
<evidence type="ECO:0000256" key="8">
    <source>
        <dbReference type="SAM" id="Coils"/>
    </source>
</evidence>
<feature type="compositionally biased region" description="Polar residues" evidence="9">
    <location>
        <begin position="157"/>
        <end position="168"/>
    </location>
</feature>
<feature type="domain" description="Post-SET" evidence="11">
    <location>
        <begin position="569"/>
        <end position="585"/>
    </location>
</feature>
<keyword evidence="8" id="KW-0175">Coiled coil</keyword>
<evidence type="ECO:0000313" key="14">
    <source>
        <dbReference type="Proteomes" id="UP000241818"/>
    </source>
</evidence>
<evidence type="ECO:0000256" key="4">
    <source>
        <dbReference type="ARBA" id="ARBA00022603"/>
    </source>
</evidence>
<dbReference type="PANTHER" id="PTHR22884">
    <property type="entry name" value="SET DOMAIN PROTEINS"/>
    <property type="match status" value="1"/>
</dbReference>